<evidence type="ECO:0000313" key="3">
    <source>
        <dbReference type="EMBL" id="KAG9277945.1"/>
    </source>
</evidence>
<dbReference type="InterPro" id="IPR028002">
    <property type="entry name" value="Myb_DNA-bind_5"/>
</dbReference>
<gene>
    <name evidence="3" type="ORF">AMEX_G7996</name>
</gene>
<sequence length="238" mass="27547">MSSLKLKLNRNRLGVDLYEAPMRPRKPNWSTEQKLLLVQLVKARRMDLLTGRHSCREIATNRRWAWDEIAEEISTAHPDVPRTGKECERHWFVELAKAKEAMLTHPSPTDHVSPVTKVVLDILKIQRKEAELKDRLEEESSVIFEEDQVEVKYIPTPVPPIMNIELPVNHINHDIVRHEIPPVSPPRSPSPSASPSASGEKTDLEMAVLRRQERVLQLQEEYYSLKIKHLKARMLMDL</sequence>
<dbReference type="EMBL" id="JAICCE010000005">
    <property type="protein sequence ID" value="KAG9277945.1"/>
    <property type="molecule type" value="Genomic_DNA"/>
</dbReference>
<dbReference type="KEGG" id="amex:103027549"/>
<dbReference type="Pfam" id="PF13873">
    <property type="entry name" value="Myb_DNA-bind_5"/>
    <property type="match status" value="1"/>
</dbReference>
<name>A0A8T2M876_ASTMX</name>
<evidence type="ECO:0000259" key="2">
    <source>
        <dbReference type="PROSITE" id="PS50090"/>
    </source>
</evidence>
<dbReference type="AlphaFoldDB" id="A0A8T2M876"/>
<feature type="domain" description="Myb-like" evidence="2">
    <location>
        <begin position="25"/>
        <end position="95"/>
    </location>
</feature>
<evidence type="ECO:0000313" key="4">
    <source>
        <dbReference type="Proteomes" id="UP000752171"/>
    </source>
</evidence>
<accession>A0A8T2M876</accession>
<comment type="caution">
    <text evidence="3">The sequence shown here is derived from an EMBL/GenBank/DDBJ whole genome shotgun (WGS) entry which is preliminary data.</text>
</comment>
<evidence type="ECO:0000256" key="1">
    <source>
        <dbReference type="SAM" id="MobiDB-lite"/>
    </source>
</evidence>
<reference evidence="3 4" key="1">
    <citation type="submission" date="2021-07" db="EMBL/GenBank/DDBJ databases">
        <authorList>
            <person name="Imarazene B."/>
            <person name="Zahm M."/>
            <person name="Klopp C."/>
            <person name="Cabau C."/>
            <person name="Beille S."/>
            <person name="Jouanno E."/>
            <person name="Castinel A."/>
            <person name="Lluch J."/>
            <person name="Gil L."/>
            <person name="Kuchtly C."/>
            <person name="Lopez Roques C."/>
            <person name="Donnadieu C."/>
            <person name="Parrinello H."/>
            <person name="Journot L."/>
            <person name="Du K."/>
            <person name="Schartl M."/>
            <person name="Retaux S."/>
            <person name="Guiguen Y."/>
        </authorList>
    </citation>
    <scope>NUCLEOTIDE SEQUENCE [LARGE SCALE GENOMIC DNA]</scope>
    <source>
        <strain evidence="3">Pach_M1</strain>
        <tissue evidence="3">Testis</tissue>
    </source>
</reference>
<dbReference type="Proteomes" id="UP000752171">
    <property type="component" value="Unassembled WGS sequence"/>
</dbReference>
<dbReference type="InterPro" id="IPR001005">
    <property type="entry name" value="SANT/Myb"/>
</dbReference>
<dbReference type="Gene3D" id="1.10.10.60">
    <property type="entry name" value="Homeodomain-like"/>
    <property type="match status" value="1"/>
</dbReference>
<proteinExistence type="predicted"/>
<organism evidence="3 4">
    <name type="scientific">Astyanax mexicanus</name>
    <name type="common">Blind cave fish</name>
    <name type="synonym">Astyanax fasciatus mexicanus</name>
    <dbReference type="NCBI Taxonomy" id="7994"/>
    <lineage>
        <taxon>Eukaryota</taxon>
        <taxon>Metazoa</taxon>
        <taxon>Chordata</taxon>
        <taxon>Craniata</taxon>
        <taxon>Vertebrata</taxon>
        <taxon>Euteleostomi</taxon>
        <taxon>Actinopterygii</taxon>
        <taxon>Neopterygii</taxon>
        <taxon>Teleostei</taxon>
        <taxon>Ostariophysi</taxon>
        <taxon>Characiformes</taxon>
        <taxon>Characoidei</taxon>
        <taxon>Acestrorhamphidae</taxon>
        <taxon>Acestrorhamphinae</taxon>
        <taxon>Astyanax</taxon>
    </lineage>
</organism>
<feature type="region of interest" description="Disordered" evidence="1">
    <location>
        <begin position="179"/>
        <end position="202"/>
    </location>
</feature>
<dbReference type="PROSITE" id="PS50090">
    <property type="entry name" value="MYB_LIKE"/>
    <property type="match status" value="1"/>
</dbReference>
<protein>
    <recommendedName>
        <fullName evidence="2">Myb-like domain-containing protein</fullName>
    </recommendedName>
</protein>